<reference evidence="1" key="1">
    <citation type="submission" date="2021-01" db="EMBL/GenBank/DDBJ databases">
        <authorList>
            <consortium name="Genoscope - CEA"/>
            <person name="William W."/>
        </authorList>
    </citation>
    <scope>NUCLEOTIDE SEQUENCE</scope>
</reference>
<accession>A0A8S1SH04</accession>
<sequence>MEQSKKGKKKYNTDELLKIMKKKKQFKQLEKGGEKKEIRQDEEIDESDINILDPEEFQCVLTLGLEKIKANEIQYWEMVSLVPKAFKKNHYNYIKANITDIVFSTFKNILIIVMSNGELAFYDTSSGPAIINGIVPSFTKSKIIDVQFGMDYVGYLLILDESGLIRVCYMEYNLKVNIPKEQLKGIETLPEGYQKIFMFNTLNNDFLAKNKRQEEQQWNYHEIQQQC</sequence>
<name>A0A8S1SH04_9CILI</name>
<protein>
    <submittedName>
        <fullName evidence="1">Uncharacterized protein</fullName>
    </submittedName>
</protein>
<organism evidence="1 2">
    <name type="scientific">Paramecium pentaurelia</name>
    <dbReference type="NCBI Taxonomy" id="43138"/>
    <lineage>
        <taxon>Eukaryota</taxon>
        <taxon>Sar</taxon>
        <taxon>Alveolata</taxon>
        <taxon>Ciliophora</taxon>
        <taxon>Intramacronucleata</taxon>
        <taxon>Oligohymenophorea</taxon>
        <taxon>Peniculida</taxon>
        <taxon>Parameciidae</taxon>
        <taxon>Paramecium</taxon>
    </lineage>
</organism>
<evidence type="ECO:0000313" key="2">
    <source>
        <dbReference type="Proteomes" id="UP000689195"/>
    </source>
</evidence>
<keyword evidence="2" id="KW-1185">Reference proteome</keyword>
<gene>
    <name evidence="1" type="ORF">PPENT_87.1.T0070440</name>
</gene>
<dbReference type="OrthoDB" id="291854at2759"/>
<dbReference type="AlphaFoldDB" id="A0A8S1SH04"/>
<dbReference type="EMBL" id="CAJJDO010000007">
    <property type="protein sequence ID" value="CAD8139040.1"/>
    <property type="molecule type" value="Genomic_DNA"/>
</dbReference>
<proteinExistence type="predicted"/>
<comment type="caution">
    <text evidence="1">The sequence shown here is derived from an EMBL/GenBank/DDBJ whole genome shotgun (WGS) entry which is preliminary data.</text>
</comment>
<dbReference type="Proteomes" id="UP000689195">
    <property type="component" value="Unassembled WGS sequence"/>
</dbReference>
<evidence type="ECO:0000313" key="1">
    <source>
        <dbReference type="EMBL" id="CAD8139040.1"/>
    </source>
</evidence>